<dbReference type="EMBL" id="SHLD01000001">
    <property type="protein sequence ID" value="RZU73677.1"/>
    <property type="molecule type" value="Genomic_DNA"/>
</dbReference>
<dbReference type="Pfam" id="PF14433">
    <property type="entry name" value="SUKH-3"/>
    <property type="match status" value="1"/>
</dbReference>
<gene>
    <name evidence="1" type="ORF">EV384_2096</name>
</gene>
<name>A0A4Q8B7N3_9ACTN</name>
<comment type="caution">
    <text evidence="1">The sequence shown here is derived from an EMBL/GenBank/DDBJ whole genome shotgun (WGS) entry which is preliminary data.</text>
</comment>
<protein>
    <submittedName>
        <fullName evidence="1">SUKH-3 immunity protein of toxin-antitoxin system</fullName>
    </submittedName>
</protein>
<organism evidence="1 2">
    <name type="scientific">Micromonospora kangleipakensis</name>
    <dbReference type="NCBI Taxonomy" id="1077942"/>
    <lineage>
        <taxon>Bacteria</taxon>
        <taxon>Bacillati</taxon>
        <taxon>Actinomycetota</taxon>
        <taxon>Actinomycetes</taxon>
        <taxon>Micromonosporales</taxon>
        <taxon>Micromonosporaceae</taxon>
        <taxon>Micromonospora</taxon>
    </lineage>
</organism>
<keyword evidence="2" id="KW-1185">Reference proteome</keyword>
<evidence type="ECO:0000313" key="2">
    <source>
        <dbReference type="Proteomes" id="UP000294114"/>
    </source>
</evidence>
<dbReference type="AlphaFoldDB" id="A0A4Q8B7N3"/>
<dbReference type="InterPro" id="IPR025850">
    <property type="entry name" value="SUKH-3"/>
</dbReference>
<dbReference type="Proteomes" id="UP000294114">
    <property type="component" value="Unassembled WGS sequence"/>
</dbReference>
<reference evidence="1 2" key="1">
    <citation type="submission" date="2019-02" db="EMBL/GenBank/DDBJ databases">
        <title>Sequencing the genomes of 1000 actinobacteria strains.</title>
        <authorList>
            <person name="Klenk H.-P."/>
        </authorList>
    </citation>
    <scope>NUCLEOTIDE SEQUENCE [LARGE SCALE GENOMIC DNA]</scope>
    <source>
        <strain evidence="1 2">DSM 45612</strain>
    </source>
</reference>
<evidence type="ECO:0000313" key="1">
    <source>
        <dbReference type="EMBL" id="RZU73677.1"/>
    </source>
</evidence>
<dbReference type="RefSeq" id="WP_130332381.1">
    <property type="nucleotide sequence ID" value="NZ_SHLD01000001.1"/>
</dbReference>
<accession>A0A4Q8B7N3</accession>
<proteinExistence type="predicted"/>
<sequence length="199" mass="21001">MAPTDPSGIDKALTDTLRSLAAYQSTTDGADAPPPEGYGEAADGLVRVRMRGDERDLPARAAQELKAAGWSPRRRADVSGWESALAPEGFTMHPAARAFLTEFGGLAVPVSGPGRDYARIGVRLDPTLCLGQKTWFDSLDAPAAGQLYPVGEEYDGHASLAIDAAGTVHMLFNDQIKRVGRGATGLARLLEGEEAPSEP</sequence>
<dbReference type="OrthoDB" id="3351204at2"/>